<keyword evidence="1" id="KW-0175">Coiled coil</keyword>
<reference evidence="2 3" key="1">
    <citation type="submission" date="2021-04" db="EMBL/GenBank/DDBJ databases">
        <title>Genomics, taxonomy and metabolism of representatives of sulfur bacteria of the genus Thiothrix: Thiothrix fructosivorans QT, Thiothrix unzii A1T and three new species, Thiothrix subterranea sp. nov., Thiothrix litoralis sp. nov. and 'Candidatus Thiothrix anitrata' sp. nov.</title>
        <authorList>
            <person name="Ravin N.V."/>
            <person name="Smolyakov D."/>
            <person name="Rudenko T.S."/>
            <person name="Mardanov A.V."/>
            <person name="Beletsky A.V."/>
            <person name="Markov N.D."/>
            <person name="Fomenkov A.I."/>
            <person name="Roberts R.J."/>
            <person name="Karnachuk O.V."/>
            <person name="Novikov A."/>
            <person name="Grabovich M.Y."/>
        </authorList>
    </citation>
    <scope>NUCLEOTIDE SEQUENCE [LARGE SCALE GENOMIC DNA]</scope>
    <source>
        <strain evidence="2 3">AS</strain>
    </source>
</reference>
<name>A0ABX7WUX4_9GAMM</name>
<proteinExistence type="predicted"/>
<gene>
    <name evidence="2" type="ORF">J9253_20340</name>
</gene>
<feature type="coiled-coil region" evidence="1">
    <location>
        <begin position="3"/>
        <end position="30"/>
    </location>
</feature>
<keyword evidence="3" id="KW-1185">Reference proteome</keyword>
<dbReference type="Proteomes" id="UP000672039">
    <property type="component" value="Chromosome"/>
</dbReference>
<dbReference type="EMBL" id="CP072801">
    <property type="protein sequence ID" value="QTR46288.1"/>
    <property type="molecule type" value="Genomic_DNA"/>
</dbReference>
<evidence type="ECO:0000256" key="1">
    <source>
        <dbReference type="SAM" id="Coils"/>
    </source>
</evidence>
<accession>A0ABX7WUX4</accession>
<evidence type="ECO:0000313" key="3">
    <source>
        <dbReference type="Proteomes" id="UP000672039"/>
    </source>
</evidence>
<dbReference type="RefSeq" id="WP_210222628.1">
    <property type="nucleotide sequence ID" value="NZ_CP072801.1"/>
</dbReference>
<protein>
    <submittedName>
        <fullName evidence="2">Uncharacterized protein</fullName>
    </submittedName>
</protein>
<evidence type="ECO:0000313" key="2">
    <source>
        <dbReference type="EMBL" id="QTR46288.1"/>
    </source>
</evidence>
<organism evidence="2 3">
    <name type="scientific">Thiothrix litoralis</name>
    <dbReference type="NCBI Taxonomy" id="2891210"/>
    <lineage>
        <taxon>Bacteria</taxon>
        <taxon>Pseudomonadati</taxon>
        <taxon>Pseudomonadota</taxon>
        <taxon>Gammaproteobacteria</taxon>
        <taxon>Thiotrichales</taxon>
        <taxon>Thiotrichaceae</taxon>
        <taxon>Thiothrix</taxon>
    </lineage>
</organism>
<sequence>MPQNQLEEVLERIHRLHIQLEEEFDQLLAEKQQQFHYTLDKGRVIFEQSVRTFQQSHRTGIWRYLLGAKLAHILTAPIIYSVLLPLMLLDLAVTVYQHACFRVYGIDRVRRADYIIIDRQHLGYLNAIEKLNCMYCGYGSGLMEYTREIIARTEQYWCPIKHARRALSQHDRSRHFVDYGDVEAYRQELAAINPR</sequence>